<reference evidence="2" key="1">
    <citation type="journal article" date="2020" name="Stud. Mycol.">
        <title>101 Dothideomycetes genomes: a test case for predicting lifestyles and emergence of pathogens.</title>
        <authorList>
            <person name="Haridas S."/>
            <person name="Albert R."/>
            <person name="Binder M."/>
            <person name="Bloem J."/>
            <person name="Labutti K."/>
            <person name="Salamov A."/>
            <person name="Andreopoulos B."/>
            <person name="Baker S."/>
            <person name="Barry K."/>
            <person name="Bills G."/>
            <person name="Bluhm B."/>
            <person name="Cannon C."/>
            <person name="Castanera R."/>
            <person name="Culley D."/>
            <person name="Daum C."/>
            <person name="Ezra D."/>
            <person name="Gonzalez J."/>
            <person name="Henrissat B."/>
            <person name="Kuo A."/>
            <person name="Liang C."/>
            <person name="Lipzen A."/>
            <person name="Lutzoni F."/>
            <person name="Magnuson J."/>
            <person name="Mondo S."/>
            <person name="Nolan M."/>
            <person name="Ohm R."/>
            <person name="Pangilinan J."/>
            <person name="Park H.-J."/>
            <person name="Ramirez L."/>
            <person name="Alfaro M."/>
            <person name="Sun H."/>
            <person name="Tritt A."/>
            <person name="Yoshinaga Y."/>
            <person name="Zwiers L.-H."/>
            <person name="Turgeon B."/>
            <person name="Goodwin S."/>
            <person name="Spatafora J."/>
            <person name="Crous P."/>
            <person name="Grigoriev I."/>
        </authorList>
    </citation>
    <scope>NUCLEOTIDE SEQUENCE</scope>
    <source>
        <strain evidence="2">CBS 119925</strain>
    </source>
</reference>
<dbReference type="OrthoDB" id="4159781at2759"/>
<dbReference type="Pfam" id="PF11951">
    <property type="entry name" value="Fungal_trans_2"/>
    <property type="match status" value="1"/>
</dbReference>
<accession>A0A6A6UXZ4</accession>
<dbReference type="Proteomes" id="UP000799440">
    <property type="component" value="Unassembled WGS sequence"/>
</dbReference>
<proteinExistence type="predicted"/>
<evidence type="ECO:0000256" key="1">
    <source>
        <dbReference type="SAM" id="MobiDB-lite"/>
    </source>
</evidence>
<dbReference type="PANTHER" id="PTHR37540:SF5">
    <property type="entry name" value="TRANSCRIPTION FACTOR DOMAIN-CONTAINING PROTEIN"/>
    <property type="match status" value="1"/>
</dbReference>
<feature type="compositionally biased region" description="Low complexity" evidence="1">
    <location>
        <begin position="73"/>
        <end position="84"/>
    </location>
</feature>
<dbReference type="PANTHER" id="PTHR37540">
    <property type="entry name" value="TRANSCRIPTION FACTOR (ACR-2), PUTATIVE-RELATED-RELATED"/>
    <property type="match status" value="1"/>
</dbReference>
<evidence type="ECO:0000313" key="2">
    <source>
        <dbReference type="EMBL" id="KAF2742593.1"/>
    </source>
</evidence>
<dbReference type="AlphaFoldDB" id="A0A6A6UXZ4"/>
<keyword evidence="3" id="KW-1185">Reference proteome</keyword>
<feature type="region of interest" description="Disordered" evidence="1">
    <location>
        <begin position="1"/>
        <end position="91"/>
    </location>
</feature>
<protein>
    <submittedName>
        <fullName evidence="2">Uncharacterized protein</fullName>
    </submittedName>
</protein>
<name>A0A6A6UXZ4_9PLEO</name>
<evidence type="ECO:0000313" key="3">
    <source>
        <dbReference type="Proteomes" id="UP000799440"/>
    </source>
</evidence>
<sequence length="553" mass="61687">MPRSSPAPVQQEFLFVNASKSAKSSRQGRRNARSFVMQKARRERPWSTSKNALKRRKKCSKSTSPGSVHTDVSHTSSMTHTPSPRISEKRHDYSAQLTPSRCESLQTQNCVDCRIFPCTPGYFLCHGCLLLQPPVVVKGVNNRLFDPFGTGPVHMDVRSSDLISYYVAEMAPSTIAVDLRHKCQLQRSEWFAMALQNVGFMHSLLCTAALHMYIVGRCPMDTVIYHKAQAIAAVNAAISHSDPSIGISDATIGTVFCLLCVEEALLLPFLMEGGGKEQLDQREIHLNGLRRMLQLRGGLLELRSNRILQAFILWHSAAHAVGSFETPYIYIDAPIDKASLPHHPSGYRPKTSAHLLTLCAQAQVTESLIDLTNRTLVLIADLNSWFSDAHSTLDPLDLQNYSCILECLLLDWIRVDGTTTSALEDALCLALLILTVRVTEALQRRCDPHPLHNVAGKRLQIALNATSLHEWNHCADLLLWILSMGAISAEGSSDLDWYVHQLSVACLRFEVCAANSLLRRLHLCGWVCFKLDDAVYGLWDRVLDLRLEDQQSA</sequence>
<gene>
    <name evidence="2" type="ORF">M011DRAFT_412324</name>
</gene>
<organism evidence="2 3">
    <name type="scientific">Sporormia fimetaria CBS 119925</name>
    <dbReference type="NCBI Taxonomy" id="1340428"/>
    <lineage>
        <taxon>Eukaryota</taxon>
        <taxon>Fungi</taxon>
        <taxon>Dikarya</taxon>
        <taxon>Ascomycota</taxon>
        <taxon>Pezizomycotina</taxon>
        <taxon>Dothideomycetes</taxon>
        <taxon>Pleosporomycetidae</taxon>
        <taxon>Pleosporales</taxon>
        <taxon>Sporormiaceae</taxon>
        <taxon>Sporormia</taxon>
    </lineage>
</organism>
<dbReference type="InterPro" id="IPR021858">
    <property type="entry name" value="Fun_TF"/>
</dbReference>
<dbReference type="EMBL" id="MU006606">
    <property type="protein sequence ID" value="KAF2742593.1"/>
    <property type="molecule type" value="Genomic_DNA"/>
</dbReference>